<feature type="domain" description="Disease resistance N-terminal" evidence="4">
    <location>
        <begin position="9"/>
        <end position="93"/>
    </location>
</feature>
<accession>A0A7J0GCG7</accession>
<comment type="caution">
    <text evidence="5">The sequence shown here is derived from an EMBL/GenBank/DDBJ whole genome shotgun (WGS) entry which is preliminary data.</text>
</comment>
<evidence type="ECO:0000256" key="1">
    <source>
        <dbReference type="ARBA" id="ARBA00022737"/>
    </source>
</evidence>
<organism evidence="5 6">
    <name type="scientific">Actinidia rufa</name>
    <dbReference type="NCBI Taxonomy" id="165716"/>
    <lineage>
        <taxon>Eukaryota</taxon>
        <taxon>Viridiplantae</taxon>
        <taxon>Streptophyta</taxon>
        <taxon>Embryophyta</taxon>
        <taxon>Tracheophyta</taxon>
        <taxon>Spermatophyta</taxon>
        <taxon>Magnoliopsida</taxon>
        <taxon>eudicotyledons</taxon>
        <taxon>Gunneridae</taxon>
        <taxon>Pentapetalae</taxon>
        <taxon>asterids</taxon>
        <taxon>Ericales</taxon>
        <taxon>Actinidiaceae</taxon>
        <taxon>Actinidia</taxon>
    </lineage>
</organism>
<reference evidence="5 6" key="1">
    <citation type="submission" date="2019-07" db="EMBL/GenBank/DDBJ databases">
        <title>De Novo Assembly of kiwifruit Actinidia rufa.</title>
        <authorList>
            <person name="Sugita-Konishi S."/>
            <person name="Sato K."/>
            <person name="Mori E."/>
            <person name="Abe Y."/>
            <person name="Kisaki G."/>
            <person name="Hamano K."/>
            <person name="Suezawa K."/>
            <person name="Otani M."/>
            <person name="Fukuda T."/>
            <person name="Manabe T."/>
            <person name="Gomi K."/>
            <person name="Tabuchi M."/>
            <person name="Akimitsu K."/>
            <person name="Kataoka I."/>
        </authorList>
    </citation>
    <scope>NUCLEOTIDE SEQUENCE [LARGE SCALE GENOMIC DNA]</scope>
    <source>
        <strain evidence="6">cv. Fuchu</strain>
    </source>
</reference>
<proteinExistence type="predicted"/>
<dbReference type="EMBL" id="BJWL01000020">
    <property type="protein sequence ID" value="GFZ08442.1"/>
    <property type="molecule type" value="Genomic_DNA"/>
</dbReference>
<dbReference type="AlphaFoldDB" id="A0A7J0GCG7"/>
<evidence type="ECO:0000313" key="6">
    <source>
        <dbReference type="Proteomes" id="UP000585474"/>
    </source>
</evidence>
<dbReference type="GO" id="GO:0000166">
    <property type="term" value="F:nucleotide binding"/>
    <property type="evidence" value="ECO:0007669"/>
    <property type="project" value="UniProtKB-KW"/>
</dbReference>
<dbReference type="Pfam" id="PF18052">
    <property type="entry name" value="Rx_N"/>
    <property type="match status" value="1"/>
</dbReference>
<sequence>MADAVLSAFMQVVFQQLANPMVEEFGLHYNVQTQLKKLSRLLTRARSVISDAHHRQITDDSVRVWLRDLKDAAYDADNILDEMSTRVLLSKLQVTKITRGQI</sequence>
<dbReference type="Proteomes" id="UP000585474">
    <property type="component" value="Unassembled WGS sequence"/>
</dbReference>
<keyword evidence="3" id="KW-0611">Plant defense</keyword>
<dbReference type="OrthoDB" id="1933539at2759"/>
<dbReference type="GO" id="GO:0006952">
    <property type="term" value="P:defense response"/>
    <property type="evidence" value="ECO:0007669"/>
    <property type="project" value="UniProtKB-KW"/>
</dbReference>
<evidence type="ECO:0000256" key="2">
    <source>
        <dbReference type="ARBA" id="ARBA00022741"/>
    </source>
</evidence>
<dbReference type="Gene3D" id="1.20.5.4130">
    <property type="match status" value="1"/>
</dbReference>
<keyword evidence="6" id="KW-1185">Reference proteome</keyword>
<keyword evidence="2" id="KW-0547">Nucleotide-binding</keyword>
<evidence type="ECO:0000256" key="3">
    <source>
        <dbReference type="ARBA" id="ARBA00022821"/>
    </source>
</evidence>
<name>A0A7J0GCG7_9ERIC</name>
<gene>
    <name evidence="5" type="ORF">Acr_20g0002500</name>
</gene>
<evidence type="ECO:0000259" key="4">
    <source>
        <dbReference type="Pfam" id="PF18052"/>
    </source>
</evidence>
<dbReference type="InterPro" id="IPR041118">
    <property type="entry name" value="Rx_N"/>
</dbReference>
<keyword evidence="1" id="KW-0677">Repeat</keyword>
<evidence type="ECO:0000313" key="5">
    <source>
        <dbReference type="EMBL" id="GFZ08442.1"/>
    </source>
</evidence>
<protein>
    <recommendedName>
        <fullName evidence="4">Disease resistance N-terminal domain-containing protein</fullName>
    </recommendedName>
</protein>